<name>A0AAN6UZP7_9PEZI</name>
<dbReference type="EMBL" id="MU853601">
    <property type="protein sequence ID" value="KAK4142108.1"/>
    <property type="molecule type" value="Genomic_DNA"/>
</dbReference>
<evidence type="ECO:0000313" key="5">
    <source>
        <dbReference type="EMBL" id="KAK4142108.1"/>
    </source>
</evidence>
<dbReference type="RefSeq" id="XP_062635479.1">
    <property type="nucleotide sequence ID" value="XM_062781297.1"/>
</dbReference>
<protein>
    <recommendedName>
        <fullName evidence="7">RING-type domain-containing protein</fullName>
    </recommendedName>
</protein>
<feature type="region of interest" description="Disordered" evidence="4">
    <location>
        <begin position="1"/>
        <end position="143"/>
    </location>
</feature>
<feature type="compositionally biased region" description="Low complexity" evidence="4">
    <location>
        <begin position="15"/>
        <end position="41"/>
    </location>
</feature>
<proteinExistence type="predicted"/>
<keyword evidence="1" id="KW-0479">Metal-binding</keyword>
<keyword evidence="6" id="KW-1185">Reference proteome</keyword>
<keyword evidence="2" id="KW-0863">Zinc-finger</keyword>
<comment type="caution">
    <text evidence="5">The sequence shown here is derived from an EMBL/GenBank/DDBJ whole genome shotgun (WGS) entry which is preliminary data.</text>
</comment>
<dbReference type="GO" id="GO:0008270">
    <property type="term" value="F:zinc ion binding"/>
    <property type="evidence" value="ECO:0007669"/>
    <property type="project" value="UniProtKB-KW"/>
</dbReference>
<feature type="compositionally biased region" description="Low complexity" evidence="4">
    <location>
        <begin position="65"/>
        <end position="99"/>
    </location>
</feature>
<dbReference type="GeneID" id="87817910"/>
<keyword evidence="3" id="KW-0862">Zinc</keyword>
<dbReference type="Proteomes" id="UP001302676">
    <property type="component" value="Unassembled WGS sequence"/>
</dbReference>
<accession>A0AAN6UZP7</accession>
<feature type="region of interest" description="Disordered" evidence="4">
    <location>
        <begin position="169"/>
        <end position="192"/>
    </location>
</feature>
<evidence type="ECO:0000256" key="1">
    <source>
        <dbReference type="ARBA" id="ARBA00022723"/>
    </source>
</evidence>
<sequence length="329" mass="35302">MGNQSSRPTSPAPDLKTQIKTKTITLLPTPTHTSYTSTPYNPYTPPPSTHPTKHSSPAPAPYSRLPSLSHSHSQSHSPSPSSSPEPELVFSQDLLLTPASIPPPAPTPPPRSPSLSESPSRFDTPDSSFSHGQSYPDADYPVADADVGANTEAGATTICAHCYRAISPDARSSRPQPRPRTSHGSPQRTAAATGKLLPCKHLLCARCIRSALLSALNSDPFLPGGCPVRGCGKFTSQSTTVIAEPEPCPGSDRDIVMETTELQPQRDTDIIMTTTEHDPEPEHDRNMASETKTDIPLATLGLLATPAEFLAYRAKLRERRTPVGQRANR</sequence>
<dbReference type="InterPro" id="IPR017907">
    <property type="entry name" value="Znf_RING_CS"/>
</dbReference>
<evidence type="ECO:0000256" key="2">
    <source>
        <dbReference type="ARBA" id="ARBA00022771"/>
    </source>
</evidence>
<gene>
    <name evidence="5" type="ORF">C8A04DRAFT_30222</name>
</gene>
<evidence type="ECO:0000256" key="3">
    <source>
        <dbReference type="ARBA" id="ARBA00022833"/>
    </source>
</evidence>
<evidence type="ECO:0008006" key="7">
    <source>
        <dbReference type="Google" id="ProtNLM"/>
    </source>
</evidence>
<dbReference type="PROSITE" id="PS00518">
    <property type="entry name" value="ZF_RING_1"/>
    <property type="match status" value="1"/>
</dbReference>
<dbReference type="SUPFAM" id="SSF57850">
    <property type="entry name" value="RING/U-box"/>
    <property type="match status" value="1"/>
</dbReference>
<evidence type="ECO:0000313" key="6">
    <source>
        <dbReference type="Proteomes" id="UP001302676"/>
    </source>
</evidence>
<dbReference type="AlphaFoldDB" id="A0AAN6UZP7"/>
<feature type="compositionally biased region" description="Pro residues" evidence="4">
    <location>
        <begin position="100"/>
        <end position="112"/>
    </location>
</feature>
<organism evidence="5 6">
    <name type="scientific">Dichotomopilus funicola</name>
    <dbReference type="NCBI Taxonomy" id="1934379"/>
    <lineage>
        <taxon>Eukaryota</taxon>
        <taxon>Fungi</taxon>
        <taxon>Dikarya</taxon>
        <taxon>Ascomycota</taxon>
        <taxon>Pezizomycotina</taxon>
        <taxon>Sordariomycetes</taxon>
        <taxon>Sordariomycetidae</taxon>
        <taxon>Sordariales</taxon>
        <taxon>Chaetomiaceae</taxon>
        <taxon>Dichotomopilus</taxon>
    </lineage>
</organism>
<evidence type="ECO:0000256" key="4">
    <source>
        <dbReference type="SAM" id="MobiDB-lite"/>
    </source>
</evidence>
<reference evidence="5" key="2">
    <citation type="submission" date="2023-05" db="EMBL/GenBank/DDBJ databases">
        <authorList>
            <consortium name="Lawrence Berkeley National Laboratory"/>
            <person name="Steindorff A."/>
            <person name="Hensen N."/>
            <person name="Bonometti L."/>
            <person name="Westerberg I."/>
            <person name="Brannstrom I.O."/>
            <person name="Guillou S."/>
            <person name="Cros-Aarteil S."/>
            <person name="Calhoun S."/>
            <person name="Haridas S."/>
            <person name="Kuo A."/>
            <person name="Mondo S."/>
            <person name="Pangilinan J."/>
            <person name="Riley R."/>
            <person name="Labutti K."/>
            <person name="Andreopoulos B."/>
            <person name="Lipzen A."/>
            <person name="Chen C."/>
            <person name="Yanf M."/>
            <person name="Daum C."/>
            <person name="Ng V."/>
            <person name="Clum A."/>
            <person name="Ohm R."/>
            <person name="Martin F."/>
            <person name="Silar P."/>
            <person name="Natvig D."/>
            <person name="Lalanne C."/>
            <person name="Gautier V."/>
            <person name="Ament-Velasquez S.L."/>
            <person name="Kruys A."/>
            <person name="Hutchinson M.I."/>
            <person name="Powell A.J."/>
            <person name="Barry K."/>
            <person name="Miller A.N."/>
            <person name="Grigoriev I.V."/>
            <person name="Debuchy R."/>
            <person name="Gladieux P."/>
            <person name="Thoren M.H."/>
            <person name="Johannesson H."/>
        </authorList>
    </citation>
    <scope>NUCLEOTIDE SEQUENCE</scope>
    <source>
        <strain evidence="5">CBS 141.50</strain>
    </source>
</reference>
<reference evidence="5" key="1">
    <citation type="journal article" date="2023" name="Mol. Phylogenet. Evol.">
        <title>Genome-scale phylogeny and comparative genomics of the fungal order Sordariales.</title>
        <authorList>
            <person name="Hensen N."/>
            <person name="Bonometti L."/>
            <person name="Westerberg I."/>
            <person name="Brannstrom I.O."/>
            <person name="Guillou S."/>
            <person name="Cros-Aarteil S."/>
            <person name="Calhoun S."/>
            <person name="Haridas S."/>
            <person name="Kuo A."/>
            <person name="Mondo S."/>
            <person name="Pangilinan J."/>
            <person name="Riley R."/>
            <person name="LaButti K."/>
            <person name="Andreopoulos B."/>
            <person name="Lipzen A."/>
            <person name="Chen C."/>
            <person name="Yan M."/>
            <person name="Daum C."/>
            <person name="Ng V."/>
            <person name="Clum A."/>
            <person name="Steindorff A."/>
            <person name="Ohm R.A."/>
            <person name="Martin F."/>
            <person name="Silar P."/>
            <person name="Natvig D.O."/>
            <person name="Lalanne C."/>
            <person name="Gautier V."/>
            <person name="Ament-Velasquez S.L."/>
            <person name="Kruys A."/>
            <person name="Hutchinson M.I."/>
            <person name="Powell A.J."/>
            <person name="Barry K."/>
            <person name="Miller A.N."/>
            <person name="Grigoriev I.V."/>
            <person name="Debuchy R."/>
            <person name="Gladieux P."/>
            <person name="Hiltunen Thoren M."/>
            <person name="Johannesson H."/>
        </authorList>
    </citation>
    <scope>NUCLEOTIDE SEQUENCE</scope>
    <source>
        <strain evidence="5">CBS 141.50</strain>
    </source>
</reference>